<evidence type="ECO:0000256" key="6">
    <source>
        <dbReference type="ARBA" id="ARBA00022989"/>
    </source>
</evidence>
<dbReference type="EMBL" id="JAGTXO010000076">
    <property type="protein sequence ID" value="KAG8457253.1"/>
    <property type="molecule type" value="Genomic_DNA"/>
</dbReference>
<evidence type="ECO:0000256" key="3">
    <source>
        <dbReference type="ARBA" id="ARBA00022448"/>
    </source>
</evidence>
<dbReference type="AlphaFoldDB" id="A0A8J6C711"/>
<keyword evidence="11" id="KW-1185">Reference proteome</keyword>
<organism evidence="10 11">
    <name type="scientific">Diacronema lutheri</name>
    <name type="common">Unicellular marine alga</name>
    <name type="synonym">Monochrysis lutheri</name>
    <dbReference type="NCBI Taxonomy" id="2081491"/>
    <lineage>
        <taxon>Eukaryota</taxon>
        <taxon>Haptista</taxon>
        <taxon>Haptophyta</taxon>
        <taxon>Pavlovophyceae</taxon>
        <taxon>Pavlovales</taxon>
        <taxon>Pavlovaceae</taxon>
        <taxon>Diacronema</taxon>
    </lineage>
</organism>
<dbReference type="Proteomes" id="UP000751190">
    <property type="component" value="Unassembled WGS sequence"/>
</dbReference>
<comment type="subcellular location">
    <subcellularLocation>
        <location evidence="1">Membrane</location>
        <topology evidence="1">Multi-pass membrane protein</topology>
    </subcellularLocation>
</comment>
<keyword evidence="3" id="KW-0813">Transport</keyword>
<dbReference type="Gene3D" id="1.50.40.10">
    <property type="entry name" value="Mitochondrial carrier domain"/>
    <property type="match status" value="1"/>
</dbReference>
<evidence type="ECO:0000256" key="4">
    <source>
        <dbReference type="ARBA" id="ARBA00022692"/>
    </source>
</evidence>
<feature type="compositionally biased region" description="Low complexity" evidence="9">
    <location>
        <begin position="179"/>
        <end position="194"/>
    </location>
</feature>
<dbReference type="OrthoDB" id="10579267at2759"/>
<dbReference type="GO" id="GO:0016020">
    <property type="term" value="C:membrane"/>
    <property type="evidence" value="ECO:0007669"/>
    <property type="project" value="UniProtKB-SubCell"/>
</dbReference>
<feature type="region of interest" description="Disordered" evidence="9">
    <location>
        <begin position="165"/>
        <end position="206"/>
    </location>
</feature>
<gene>
    <name evidence="10" type="ORF">KFE25_011927</name>
</gene>
<dbReference type="PROSITE" id="PS50920">
    <property type="entry name" value="SOLCAR"/>
    <property type="match status" value="1"/>
</dbReference>
<comment type="caution">
    <text evidence="10">The sequence shown here is derived from an EMBL/GenBank/DDBJ whole genome shotgun (WGS) entry which is preliminary data.</text>
</comment>
<evidence type="ECO:0000256" key="5">
    <source>
        <dbReference type="ARBA" id="ARBA00022737"/>
    </source>
</evidence>
<proteinExistence type="inferred from homology"/>
<evidence type="ECO:0000256" key="7">
    <source>
        <dbReference type="ARBA" id="ARBA00023136"/>
    </source>
</evidence>
<dbReference type="InterPro" id="IPR018108">
    <property type="entry name" value="MCP_transmembrane"/>
</dbReference>
<dbReference type="SUPFAM" id="SSF103506">
    <property type="entry name" value="Mitochondrial carrier"/>
    <property type="match status" value="1"/>
</dbReference>
<keyword evidence="6" id="KW-1133">Transmembrane helix</keyword>
<accession>A0A8J6C711</accession>
<reference evidence="10" key="1">
    <citation type="submission" date="2021-05" db="EMBL/GenBank/DDBJ databases">
        <title>The genome of the haptophyte Pavlova lutheri (Diacronema luteri, Pavlovales) - a model for lipid biosynthesis in eukaryotic algae.</title>
        <authorList>
            <person name="Hulatt C.J."/>
            <person name="Posewitz M.C."/>
        </authorList>
    </citation>
    <scope>NUCLEOTIDE SEQUENCE</scope>
    <source>
        <strain evidence="10">NIVA-4/92</strain>
    </source>
</reference>
<evidence type="ECO:0000256" key="2">
    <source>
        <dbReference type="ARBA" id="ARBA00006375"/>
    </source>
</evidence>
<name>A0A8J6C711_DIALT</name>
<evidence type="ECO:0000313" key="11">
    <source>
        <dbReference type="Proteomes" id="UP000751190"/>
    </source>
</evidence>
<dbReference type="InterPro" id="IPR023395">
    <property type="entry name" value="MCP_dom_sf"/>
</dbReference>
<evidence type="ECO:0000256" key="8">
    <source>
        <dbReference type="PROSITE-ProRule" id="PRU00282"/>
    </source>
</evidence>
<comment type="similarity">
    <text evidence="2">Belongs to the mitochondrial carrier (TC 2.A.29) family.</text>
</comment>
<feature type="region of interest" description="Disordered" evidence="9">
    <location>
        <begin position="341"/>
        <end position="380"/>
    </location>
</feature>
<sequence>MRPSEACRRGRVARERAAIGALLVALAGAGAPMHSAPRRAASLRHAPPRHGAGVAAGAHRRTQRAPAAPAALLLAPVALSAAAAHVGGSVHVCLPAQFSTPVHSPLAAQSPPAALGTRSAATAGLASRAFSGGSAGSSALFPSSFAHGVSVAVLPVAGMPRALAPAPAGTPTARPPAEAPAAHATGNGEAAAATPGGGGGRIGVEPTASLAPSRLRADAPNPSPAAAAVALPRKRLEAIRERRLLPGGLLEIVVDVTDGFEYVQFAAELSDALPRAVREQLVSWRSPVRRIADSEIAVAAFIAGALTEVVKVAVLHPLDTARTRVSWARRDLLRRTTRAHRRTRGDTLVQLSTRAAGGSGANGGAQPRAHARDAAESAHAHAPRAGARVARLRWADALRAPFAGLVPAILTAAPQGGAFFATYDVMRTHLSEQLLGDLGTTLVAVLCADVVYWAVRSPFEALKLLRQAEAVVAADLHGAASAAQLPWWPTDKQALLLGVQTYPMSVLTYLPLTLVRVGAYRTWRSTQADAQAAGDGLPLADDVAVTVLFATAAALLTAPLEIARTRTLQRWTDDRRAATAAAAAASAAAAATAATASAQAARGAVVAVAVGAAAAAAEQRHGAGSPHVGPGSPHMEAGSPHVGVGPPGARGVDGAPPLAPLAPAAAHPLSSTSVQTISSIFFDELREAAGSRSVRALYGGALARAAWIGLCFGLVTPLRLVAYGWVRDELILALFDGTALGTTRLG</sequence>
<feature type="compositionally biased region" description="Basic and acidic residues" evidence="9">
    <location>
        <begin position="370"/>
        <end position="379"/>
    </location>
</feature>
<dbReference type="PANTHER" id="PTHR45667">
    <property type="entry name" value="S-ADENOSYLMETHIONINE MITOCHONDRIAL CARRIER PROTEIN"/>
    <property type="match status" value="1"/>
</dbReference>
<keyword evidence="5" id="KW-0677">Repeat</keyword>
<feature type="repeat" description="Solcar" evidence="8">
    <location>
        <begin position="295"/>
        <end position="429"/>
    </location>
</feature>
<evidence type="ECO:0000256" key="1">
    <source>
        <dbReference type="ARBA" id="ARBA00004141"/>
    </source>
</evidence>
<evidence type="ECO:0000256" key="9">
    <source>
        <dbReference type="SAM" id="MobiDB-lite"/>
    </source>
</evidence>
<feature type="region of interest" description="Disordered" evidence="9">
    <location>
        <begin position="620"/>
        <end position="644"/>
    </location>
</feature>
<protein>
    <submittedName>
        <fullName evidence="10">Uncharacterized protein</fullName>
    </submittedName>
</protein>
<keyword evidence="4 8" id="KW-0812">Transmembrane</keyword>
<keyword evidence="7 8" id="KW-0472">Membrane</keyword>
<evidence type="ECO:0000313" key="10">
    <source>
        <dbReference type="EMBL" id="KAG8457253.1"/>
    </source>
</evidence>